<evidence type="ECO:0000256" key="2">
    <source>
        <dbReference type="SAM" id="Phobius"/>
    </source>
</evidence>
<name>A0A3R6YMT3_9LACO</name>
<proteinExistence type="predicted"/>
<keyword evidence="2" id="KW-1133">Transmembrane helix</keyword>
<protein>
    <recommendedName>
        <fullName evidence="5">WxL domain-containing protein</fullName>
    </recommendedName>
</protein>
<keyword evidence="4" id="KW-1185">Reference proteome</keyword>
<reference evidence="3 4" key="1">
    <citation type="submission" date="2018-07" db="EMBL/GenBank/DDBJ databases">
        <title>Genome sequences of six Lactobacillus spp. isolated from bumble bee guts.</title>
        <authorList>
            <person name="Motta E.V.S."/>
            <person name="Moran N.A."/>
        </authorList>
    </citation>
    <scope>NUCLEOTIDE SEQUENCE [LARGE SCALE GENOMIC DNA]</scope>
    <source>
        <strain evidence="3 4">BI-1.1</strain>
    </source>
</reference>
<feature type="transmembrane region" description="Helical" evidence="2">
    <location>
        <begin position="12"/>
        <end position="36"/>
    </location>
</feature>
<evidence type="ECO:0000313" key="3">
    <source>
        <dbReference type="EMBL" id="RHW51128.1"/>
    </source>
</evidence>
<keyword evidence="2" id="KW-0812">Transmembrane</keyword>
<sequence length="1291" mass="143058">MFIFNKNCSNRICIFSIRVLIISLINVIILVLLMLVQVKTVQAAAIVKSDNLNINNVLGTQTNLLQAQTPLNNNSNKLLTKSAVPKTENDFNWPDTGDFVLEANPAGGKIAYVRNSKQFMHAVYGYGVNYERANTNRSVKDSDITKIVLVKDIDIVSLRSDKTIPDIQVKNPTNGRMSRLNLPGGSIYNNHNGGDGDSLYMTIRRPSFENKLTIDGQGHYINAGNFYIETSESLNVSIEVNNVTLYGSTYWGFIRAENNSGWTHEIFRDVNYYGAQFLYSNGDVNITTYGTVNAFSLYTYNGPDGNLYRCQGTATNAREGQQNMEVHNVTFGADSVYNGYTYAGTALYLTGNAKLEKNANVNLYPNTGNGYRNGKSIVMEAEDWKDWGYKKATGLYLSDDNSKIEMGKDSILNISTDARDPSEGQKSLADYIPAADKGLIDTSDDMMTKGFTFSDTTHANIAVAIKMLGSNSKIVYDHDSNAQINLNSDGKRKNSIINIVGGLADINDGSMKILASNLGDSNINLLEIGSNSNILVDKNGVFDMSAPNATGKVNMISSAGNFKVMVYKPKRLKIVRPNDDSNLVSGNGNIEMHDIKATASGNGVVLQDVPFQYLNLPFIRTNLTTEANDAFLQAQTTSNELKKLQTVLQQLQIGNSNNFNEFGQIDVTSINGPELSDTFKTIEPQQKGITGTISNKEPNDTSPLTDTQIRVVLQHQGQEIDLGTTTEINPDKDSVDPKRTMLNPPVQLTPIEPDKVDWFESSFNNLPNRSKPGADLATPWKYVTDPHVINWQGNTFNINDINLLIDNYNRNNPKNKITNFAPSDILKVMAVNNFQASTVRQIRLSNLSLNLDKTKGKKVYALGDDLQITLQYQDVNPDAKKLSIYGYMDPANNEMLDPPVSQAFNEFSMTPNKDVNQLVWKIPASEGVTATPQKHNYKFYGQDDKQSQSPIFDTDSSGKIPENSLLNYFYDVINVPAYAGNKLLDKGHTKIASNENGYKNPAVIASGKYTEANIFTAKNKTAKVDNFTLSRDNKTASATDSPGIRLTNDLRLTVSAGNKQQTQSIKYDTNYQASDFDQIAVNGYFPVNTTFKVEQGIEIDYGQKDLNLAPVQLQTNFDNDGVLDSLDLGTTRNLQLGNVYLLRLTVPNLMDFGKHTLNNRGKAPYFISNRDEVQQNLQLEYTQIPNNKLAVSVKLQNELENNQGHILYNSLFYKASGSNSTEQNLNTTNDTVIFNKVLPANVSNTNVNNHLADSWWVNKQQVAGIFLKNGLNNPQLGHYSTTLNWSVTNSI</sequence>
<feature type="compositionally biased region" description="Basic and acidic residues" evidence="1">
    <location>
        <begin position="729"/>
        <end position="739"/>
    </location>
</feature>
<gene>
    <name evidence="3" type="ORF">DS831_03645</name>
</gene>
<keyword evidence="2" id="KW-0472">Membrane</keyword>
<dbReference type="EMBL" id="QOCR01000002">
    <property type="protein sequence ID" value="RHW51128.1"/>
    <property type="molecule type" value="Genomic_DNA"/>
</dbReference>
<evidence type="ECO:0000256" key="1">
    <source>
        <dbReference type="SAM" id="MobiDB-lite"/>
    </source>
</evidence>
<evidence type="ECO:0008006" key="5">
    <source>
        <dbReference type="Google" id="ProtNLM"/>
    </source>
</evidence>
<comment type="caution">
    <text evidence="3">The sequence shown here is derived from an EMBL/GenBank/DDBJ whole genome shotgun (WGS) entry which is preliminary data.</text>
</comment>
<accession>A0A3R6YMT3</accession>
<organism evidence="3 4">
    <name type="scientific">Bombilactobacillus bombi</name>
    <dbReference type="NCBI Taxonomy" id="1303590"/>
    <lineage>
        <taxon>Bacteria</taxon>
        <taxon>Bacillati</taxon>
        <taxon>Bacillota</taxon>
        <taxon>Bacilli</taxon>
        <taxon>Lactobacillales</taxon>
        <taxon>Lactobacillaceae</taxon>
        <taxon>Bombilactobacillus</taxon>
    </lineage>
</organism>
<dbReference type="Proteomes" id="UP000284109">
    <property type="component" value="Unassembled WGS sequence"/>
</dbReference>
<evidence type="ECO:0000313" key="4">
    <source>
        <dbReference type="Proteomes" id="UP000284109"/>
    </source>
</evidence>
<feature type="region of interest" description="Disordered" evidence="1">
    <location>
        <begin position="724"/>
        <end position="749"/>
    </location>
</feature>